<dbReference type="InterPro" id="IPR002402">
    <property type="entry name" value="Cyt_P450_E_grp-II"/>
</dbReference>
<keyword evidence="10" id="KW-1185">Reference proteome</keyword>
<feature type="compositionally biased region" description="Basic and acidic residues" evidence="8">
    <location>
        <begin position="16"/>
        <end position="25"/>
    </location>
</feature>
<evidence type="ECO:0000256" key="3">
    <source>
        <dbReference type="ARBA" id="ARBA00022617"/>
    </source>
</evidence>
<keyword evidence="5" id="KW-0560">Oxidoreductase</keyword>
<feature type="non-terminal residue" evidence="9">
    <location>
        <position position="214"/>
    </location>
</feature>
<keyword evidence="7" id="KW-0503">Monooxygenase</keyword>
<evidence type="ECO:0000256" key="7">
    <source>
        <dbReference type="ARBA" id="ARBA00023033"/>
    </source>
</evidence>
<feature type="region of interest" description="Disordered" evidence="8">
    <location>
        <begin position="1"/>
        <end position="46"/>
    </location>
</feature>
<reference evidence="9 10" key="1">
    <citation type="journal article" date="2019" name="Int. J. Syst. Evol. Microbiol.">
        <title>The Global Catalogue of Microorganisms (GCM) 10K type strain sequencing project: providing services to taxonomists for standard genome sequencing and annotation.</title>
        <authorList>
            <consortium name="The Broad Institute Genomics Platform"/>
            <consortium name="The Broad Institute Genome Sequencing Center for Infectious Disease"/>
            <person name="Wu L."/>
            <person name="Ma J."/>
        </authorList>
    </citation>
    <scope>NUCLEOTIDE SEQUENCE [LARGE SCALE GENOMIC DNA]</scope>
    <source>
        <strain evidence="9 10">NBRC 111368</strain>
    </source>
</reference>
<evidence type="ECO:0000256" key="8">
    <source>
        <dbReference type="SAM" id="MobiDB-lite"/>
    </source>
</evidence>
<evidence type="ECO:0000256" key="4">
    <source>
        <dbReference type="ARBA" id="ARBA00022723"/>
    </source>
</evidence>
<keyword evidence="3" id="KW-0349">Heme</keyword>
<evidence type="ECO:0000313" key="10">
    <source>
        <dbReference type="Proteomes" id="UP001596328"/>
    </source>
</evidence>
<gene>
    <name evidence="9" type="ORF">ACFQE1_16310</name>
</gene>
<dbReference type="PANTHER" id="PTHR24291">
    <property type="entry name" value="CYTOCHROME P450 FAMILY 4"/>
    <property type="match status" value="1"/>
</dbReference>
<evidence type="ECO:0000313" key="9">
    <source>
        <dbReference type="EMBL" id="MFC6725901.1"/>
    </source>
</evidence>
<dbReference type="Pfam" id="PF00067">
    <property type="entry name" value="p450"/>
    <property type="match status" value="1"/>
</dbReference>
<keyword evidence="4" id="KW-0479">Metal-binding</keyword>
<evidence type="ECO:0000256" key="1">
    <source>
        <dbReference type="ARBA" id="ARBA00001971"/>
    </source>
</evidence>
<evidence type="ECO:0000256" key="5">
    <source>
        <dbReference type="ARBA" id="ARBA00023002"/>
    </source>
</evidence>
<proteinExistence type="inferred from homology"/>
<dbReference type="GO" id="GO:0046872">
    <property type="term" value="F:metal ion binding"/>
    <property type="evidence" value="ECO:0007669"/>
    <property type="project" value="UniProtKB-KW"/>
</dbReference>
<dbReference type="EMBL" id="JBHSWU010000768">
    <property type="protein sequence ID" value="MFC6725901.1"/>
    <property type="molecule type" value="Genomic_DNA"/>
</dbReference>
<dbReference type="Gene3D" id="1.10.630.10">
    <property type="entry name" value="Cytochrome P450"/>
    <property type="match status" value="1"/>
</dbReference>
<dbReference type="PANTHER" id="PTHR24291:SF50">
    <property type="entry name" value="BIFUNCTIONAL ALBAFLAVENONE MONOOXYGENASE_TERPENE SYNTHASE"/>
    <property type="match status" value="1"/>
</dbReference>
<dbReference type="SUPFAM" id="SSF48264">
    <property type="entry name" value="Cytochrome P450"/>
    <property type="match status" value="1"/>
</dbReference>
<dbReference type="InterPro" id="IPR001128">
    <property type="entry name" value="Cyt_P450"/>
</dbReference>
<comment type="similarity">
    <text evidence="2">Belongs to the cytochrome P450 family.</text>
</comment>
<evidence type="ECO:0000256" key="2">
    <source>
        <dbReference type="ARBA" id="ARBA00010617"/>
    </source>
</evidence>
<name>A0ABD5S2Q5_9EURY</name>
<protein>
    <submittedName>
        <fullName evidence="9">Cytochrome P450</fullName>
    </submittedName>
</protein>
<dbReference type="InterPro" id="IPR050196">
    <property type="entry name" value="Cytochrome_P450_Monoox"/>
</dbReference>
<organism evidence="9 10">
    <name type="scientific">Halobium palmae</name>
    <dbReference type="NCBI Taxonomy" id="1776492"/>
    <lineage>
        <taxon>Archaea</taxon>
        <taxon>Methanobacteriati</taxon>
        <taxon>Methanobacteriota</taxon>
        <taxon>Stenosarchaea group</taxon>
        <taxon>Halobacteria</taxon>
        <taxon>Halobacteriales</taxon>
        <taxon>Haloferacaceae</taxon>
        <taxon>Halobium</taxon>
    </lineage>
</organism>
<dbReference type="InterPro" id="IPR036396">
    <property type="entry name" value="Cyt_P450_sf"/>
</dbReference>
<dbReference type="PRINTS" id="PR00464">
    <property type="entry name" value="EP450II"/>
</dbReference>
<accession>A0ABD5S2Q5</accession>
<keyword evidence="6" id="KW-0408">Iron</keyword>
<comment type="cofactor">
    <cofactor evidence="1">
        <name>heme</name>
        <dbReference type="ChEBI" id="CHEBI:30413"/>
    </cofactor>
</comment>
<dbReference type="Proteomes" id="UP001596328">
    <property type="component" value="Unassembled WGS sequence"/>
</dbReference>
<dbReference type="GO" id="GO:0004497">
    <property type="term" value="F:monooxygenase activity"/>
    <property type="evidence" value="ECO:0007669"/>
    <property type="project" value="UniProtKB-KW"/>
</dbReference>
<dbReference type="AlphaFoldDB" id="A0ABD5S2Q5"/>
<sequence length="214" mass="23763">MSDPVPDSDVPTAPRSEPDGERSRAEGSGPEADPASAPRPPKPDGWPLVGNTFQFLRDPLGFYEVLDREGDVVGYDVAGNEFVTLLHPDHVASVLERDVREFRKPELLRRSGGSFIEDGLFLMDGAEWRRNRTAMQPTFYRERVEAYGESMADIAARRADSWTDGETLDLTEELSAFTLDVLTKTLFDVEMDERAAVVRDATLAVQERADASSV</sequence>
<comment type="caution">
    <text evidence="9">The sequence shown here is derived from an EMBL/GenBank/DDBJ whole genome shotgun (WGS) entry which is preliminary data.</text>
</comment>
<evidence type="ECO:0000256" key="6">
    <source>
        <dbReference type="ARBA" id="ARBA00023004"/>
    </source>
</evidence>